<dbReference type="Proteomes" id="UP000751190">
    <property type="component" value="Unassembled WGS sequence"/>
</dbReference>
<evidence type="ECO:0000313" key="2">
    <source>
        <dbReference type="Proteomes" id="UP000751190"/>
    </source>
</evidence>
<evidence type="ECO:0000313" key="1">
    <source>
        <dbReference type="EMBL" id="KAG8468172.1"/>
    </source>
</evidence>
<name>A0A8J6CAZ4_DIALT</name>
<keyword evidence="2" id="KW-1185">Reference proteome</keyword>
<dbReference type="EMBL" id="JAGTXO010000004">
    <property type="protein sequence ID" value="KAG8468172.1"/>
    <property type="molecule type" value="Genomic_DNA"/>
</dbReference>
<proteinExistence type="predicted"/>
<dbReference type="AlphaFoldDB" id="A0A8J6CAZ4"/>
<protein>
    <submittedName>
        <fullName evidence="1">Uncharacterized protein</fullName>
    </submittedName>
</protein>
<reference evidence="1" key="1">
    <citation type="submission" date="2021-05" db="EMBL/GenBank/DDBJ databases">
        <title>The genome of the haptophyte Pavlova lutheri (Diacronema luteri, Pavlovales) - a model for lipid biosynthesis in eukaryotic algae.</title>
        <authorList>
            <person name="Hulatt C.J."/>
            <person name="Posewitz M.C."/>
        </authorList>
    </citation>
    <scope>NUCLEOTIDE SEQUENCE</scope>
    <source>
        <strain evidence="1">NIVA-4/92</strain>
    </source>
</reference>
<organism evidence="1 2">
    <name type="scientific">Diacronema lutheri</name>
    <name type="common">Unicellular marine alga</name>
    <name type="synonym">Monochrysis lutheri</name>
    <dbReference type="NCBI Taxonomy" id="2081491"/>
    <lineage>
        <taxon>Eukaryota</taxon>
        <taxon>Haptista</taxon>
        <taxon>Haptophyta</taxon>
        <taxon>Pavlovophyceae</taxon>
        <taxon>Pavlovales</taxon>
        <taxon>Pavlovaceae</taxon>
        <taxon>Diacronema</taxon>
    </lineage>
</organism>
<gene>
    <name evidence="1" type="ORF">KFE25_013255</name>
</gene>
<comment type="caution">
    <text evidence="1">The sequence shown here is derived from an EMBL/GenBank/DDBJ whole genome shotgun (WGS) entry which is preliminary data.</text>
</comment>
<sequence>MLRGAARCRATRAVRAGVRVPVLAAPRRGSARPALRAAGLSAPRVLCIRAALTNLGGISAASGLVSSALHTLGDGDDAESC</sequence>
<accession>A0A8J6CAZ4</accession>